<accession>A0A2T4A6E1</accession>
<proteinExistence type="predicted"/>
<protein>
    <submittedName>
        <fullName evidence="1">Uncharacterized protein</fullName>
    </submittedName>
</protein>
<organism evidence="1 2">
    <name type="scientific">Trichoderma harzianum CBS 226.95</name>
    <dbReference type="NCBI Taxonomy" id="983964"/>
    <lineage>
        <taxon>Eukaryota</taxon>
        <taxon>Fungi</taxon>
        <taxon>Dikarya</taxon>
        <taxon>Ascomycota</taxon>
        <taxon>Pezizomycotina</taxon>
        <taxon>Sordariomycetes</taxon>
        <taxon>Hypocreomycetidae</taxon>
        <taxon>Hypocreales</taxon>
        <taxon>Hypocreaceae</taxon>
        <taxon>Trichoderma</taxon>
    </lineage>
</organism>
<dbReference type="AlphaFoldDB" id="A0A2T4A6E1"/>
<keyword evidence="2" id="KW-1185">Reference proteome</keyword>
<sequence>MTYRPRNEEGMYVGSQAVFQSRPAMSWMVSRACACPSMHVLRERQSWIWIPTPCALASRPWLNLHATRTFACAVVIPKKKRRLLLRPEEYHTNYTRRSVPLSRWPTSRSMVGWIWFGLLVVVGLRTKPMHCYSLVVIYPLNHPYLGRLLMPL</sequence>
<reference evidence="1 2" key="1">
    <citation type="submission" date="2016-07" db="EMBL/GenBank/DDBJ databases">
        <title>Multiple horizontal gene transfer events from other fungi enriched the ability of initially mycotrophic Trichoderma (Ascomycota) to feed on dead plant biomass.</title>
        <authorList>
            <consortium name="DOE Joint Genome Institute"/>
            <person name="Aerts A."/>
            <person name="Atanasova L."/>
            <person name="Chenthamara K."/>
            <person name="Zhang J."/>
            <person name="Grujic M."/>
            <person name="Henrissat B."/>
            <person name="Kuo A."/>
            <person name="Salamov A."/>
            <person name="Lipzen A."/>
            <person name="Labutti K."/>
            <person name="Barry K."/>
            <person name="Miao Y."/>
            <person name="Rahimi M.J."/>
            <person name="Shen Q."/>
            <person name="Grigoriev I.V."/>
            <person name="Kubicek C.P."/>
            <person name="Druzhinina I.S."/>
        </authorList>
    </citation>
    <scope>NUCLEOTIDE SEQUENCE [LARGE SCALE GENOMIC DNA]</scope>
    <source>
        <strain evidence="1 2">CBS 226.95</strain>
    </source>
</reference>
<dbReference type="RefSeq" id="XP_024772307.1">
    <property type="nucleotide sequence ID" value="XM_024915407.1"/>
</dbReference>
<evidence type="ECO:0000313" key="1">
    <source>
        <dbReference type="EMBL" id="PTB52630.1"/>
    </source>
</evidence>
<dbReference type="GeneID" id="36623975"/>
<evidence type="ECO:0000313" key="2">
    <source>
        <dbReference type="Proteomes" id="UP000241690"/>
    </source>
</evidence>
<gene>
    <name evidence="1" type="ORF">M431DRAFT_467687</name>
</gene>
<dbReference type="Proteomes" id="UP000241690">
    <property type="component" value="Unassembled WGS sequence"/>
</dbReference>
<name>A0A2T4A6E1_TRIHA</name>
<dbReference type="EMBL" id="KZ679683">
    <property type="protein sequence ID" value="PTB52630.1"/>
    <property type="molecule type" value="Genomic_DNA"/>
</dbReference>